<name>A0ACC3P0X4_9PEZI</name>
<comment type="caution">
    <text evidence="1">The sequence shown here is derived from an EMBL/GenBank/DDBJ whole genome shotgun (WGS) entry which is preliminary data.</text>
</comment>
<organism evidence="1 2">
    <name type="scientific">Vermiconidia calcicola</name>
    <dbReference type="NCBI Taxonomy" id="1690605"/>
    <lineage>
        <taxon>Eukaryota</taxon>
        <taxon>Fungi</taxon>
        <taxon>Dikarya</taxon>
        <taxon>Ascomycota</taxon>
        <taxon>Pezizomycotina</taxon>
        <taxon>Dothideomycetes</taxon>
        <taxon>Dothideomycetidae</taxon>
        <taxon>Mycosphaerellales</taxon>
        <taxon>Extremaceae</taxon>
        <taxon>Vermiconidia</taxon>
    </lineage>
</organism>
<gene>
    <name evidence="1" type="ORF">LTR37_000123</name>
</gene>
<keyword evidence="2" id="KW-1185">Reference proteome</keyword>
<dbReference type="EMBL" id="JAUTXU010000001">
    <property type="protein sequence ID" value="KAK3725975.1"/>
    <property type="molecule type" value="Genomic_DNA"/>
</dbReference>
<proteinExistence type="predicted"/>
<reference evidence="1" key="1">
    <citation type="submission" date="2023-07" db="EMBL/GenBank/DDBJ databases">
        <title>Black Yeasts Isolated from many extreme environments.</title>
        <authorList>
            <person name="Coleine C."/>
            <person name="Stajich J.E."/>
            <person name="Selbmann L."/>
        </authorList>
    </citation>
    <scope>NUCLEOTIDE SEQUENCE</scope>
    <source>
        <strain evidence="1">CCFEE 5714</strain>
    </source>
</reference>
<accession>A0ACC3P0X4</accession>
<protein>
    <submittedName>
        <fullName evidence="1">Uncharacterized protein</fullName>
    </submittedName>
</protein>
<evidence type="ECO:0000313" key="1">
    <source>
        <dbReference type="EMBL" id="KAK3725975.1"/>
    </source>
</evidence>
<sequence>MFRPQYEDDPNDDDYYYPVDPRPNIAGGYDPLELERIREQRVLGDVAAQPNYFHEYRDTLTPPMPGSPLADYMPGPGEPYSPTVMGRHTRDFAAEMDLPFEEEDHRWRDLGDDEYISTLPPAAFNEEAYLHGMYDNDFRQHSSLLMEPVAVNPERFGGGVGHEDWPEGAIDYVGQRLGRSELEENWDRYGKIGGEHITPEYIANKEADPSWSPPESAFWDEHVTSHFRDFKLPGHGRDLPRYVISRSMRTALPIFFAQQGQANGVERAIF</sequence>
<evidence type="ECO:0000313" key="2">
    <source>
        <dbReference type="Proteomes" id="UP001281147"/>
    </source>
</evidence>
<dbReference type="Proteomes" id="UP001281147">
    <property type="component" value="Unassembled WGS sequence"/>
</dbReference>